<evidence type="ECO:0000256" key="6">
    <source>
        <dbReference type="ARBA" id="ARBA00023136"/>
    </source>
</evidence>
<keyword evidence="6 7" id="KW-0472">Membrane</keyword>
<evidence type="ECO:0000256" key="1">
    <source>
        <dbReference type="ARBA" id="ARBA00004651"/>
    </source>
</evidence>
<keyword evidence="4 7" id="KW-0812">Transmembrane</keyword>
<dbReference type="EMBL" id="CP020557">
    <property type="protein sequence ID" value="ARF67707.1"/>
    <property type="molecule type" value="Genomic_DNA"/>
</dbReference>
<dbReference type="AlphaFoldDB" id="A0A1V0URG4"/>
<keyword evidence="3" id="KW-1003">Cell membrane</keyword>
<dbReference type="RefSeq" id="WP_083039440.1">
    <property type="nucleotide sequence ID" value="NZ_CP020557.1"/>
</dbReference>
<dbReference type="Proteomes" id="UP000192727">
    <property type="component" value="Chromosome"/>
</dbReference>
<dbReference type="PANTHER" id="PTHR42865">
    <property type="entry name" value="PROTON/GLUTAMATE-ASPARTATE SYMPORTER"/>
    <property type="match status" value="1"/>
</dbReference>
<evidence type="ECO:0000313" key="9">
    <source>
        <dbReference type="Proteomes" id="UP000192727"/>
    </source>
</evidence>
<evidence type="ECO:0000256" key="3">
    <source>
        <dbReference type="ARBA" id="ARBA00022475"/>
    </source>
</evidence>
<dbReference type="Pfam" id="PF00375">
    <property type="entry name" value="SDF"/>
    <property type="match status" value="1"/>
</dbReference>
<sequence>MNLTYTSWIVTAILIGFLYFLKKKKISFGIRVLIAMALGVAVGIIFGNQAQSIGVLGSIYINLIMMLVIPLVISSIISSMTSLTDIKQLKTVGVKTIGLFLLLTAIASVIGILVGLVFDPGSGISIADTSGYKVREVNFTAFLLDMIPKNPVAEMSAGKIIPVIIFAMIIGVAITIESERKPETMKPVKDVVNSFTQVMFRVTKMVLKLTPYGVFGLLTAMASKYGLGTLLELGKFILAVYVACILHTVITYTGFVGLAAKVNPLRFFRKIFPVMVVGFTTRSSYGTLPVTMKTLTERVKISERIVSFVAPLGATINMNGCGGLYPAIVCIFIAKLYGIDLTFTSYLLIVLTSVLASVGTAGVPGTASIMATVVLSSAGLPVAGIALVMGIDAIVDMARTAVNVTGTTVAALIVGESEGEFDREAFNREDDTLQLNPS</sequence>
<dbReference type="Gene3D" id="1.10.3860.10">
    <property type="entry name" value="Sodium:dicarboxylate symporter"/>
    <property type="match status" value="1"/>
</dbReference>
<feature type="transmembrane region" description="Helical" evidence="7">
    <location>
        <begin position="28"/>
        <end position="47"/>
    </location>
</feature>
<feature type="transmembrane region" description="Helical" evidence="7">
    <location>
        <begin position="233"/>
        <end position="255"/>
    </location>
</feature>
<feature type="transmembrane region" description="Helical" evidence="7">
    <location>
        <begin position="6"/>
        <end position="21"/>
    </location>
</feature>
<dbReference type="GO" id="GO:0006835">
    <property type="term" value="P:dicarboxylic acid transport"/>
    <property type="evidence" value="ECO:0007669"/>
    <property type="project" value="TreeGrafter"/>
</dbReference>
<evidence type="ECO:0000256" key="5">
    <source>
        <dbReference type="ARBA" id="ARBA00022989"/>
    </source>
</evidence>
<comment type="subcellular location">
    <subcellularLocation>
        <location evidence="1">Cell membrane</location>
        <topology evidence="1">Multi-pass membrane protein</topology>
    </subcellularLocation>
</comment>
<keyword evidence="2" id="KW-0813">Transport</keyword>
<protein>
    <submittedName>
        <fullName evidence="8">Dicarboxylate/amino acid:cation symporter</fullName>
    </submittedName>
</protein>
<name>A0A1V0URG4_9BACL</name>
<dbReference type="InterPro" id="IPR001991">
    <property type="entry name" value="Na-dicarboxylate_symporter"/>
</dbReference>
<feature type="transmembrane region" description="Helical" evidence="7">
    <location>
        <begin position="156"/>
        <end position="176"/>
    </location>
</feature>
<dbReference type="PRINTS" id="PR00173">
    <property type="entry name" value="EDTRNSPORT"/>
</dbReference>
<accession>A0A1V0URG4</accession>
<reference evidence="8 9" key="1">
    <citation type="submission" date="2017-03" db="EMBL/GenBank/DDBJ databases">
        <title>Paenibacillus larvae genome sequencing.</title>
        <authorList>
            <person name="Dingman D.W."/>
        </authorList>
    </citation>
    <scope>NUCLEOTIDE SEQUENCE [LARGE SCALE GENOMIC DNA]</scope>
    <source>
        <strain evidence="8 9">SAG 10367</strain>
    </source>
</reference>
<evidence type="ECO:0000256" key="7">
    <source>
        <dbReference type="SAM" id="Phobius"/>
    </source>
</evidence>
<evidence type="ECO:0000313" key="8">
    <source>
        <dbReference type="EMBL" id="ARF67707.1"/>
    </source>
</evidence>
<evidence type="ECO:0000256" key="2">
    <source>
        <dbReference type="ARBA" id="ARBA00022448"/>
    </source>
</evidence>
<feature type="transmembrane region" description="Helical" evidence="7">
    <location>
        <begin position="209"/>
        <end position="227"/>
    </location>
</feature>
<proteinExistence type="predicted"/>
<feature type="transmembrane region" description="Helical" evidence="7">
    <location>
        <begin position="97"/>
        <end position="118"/>
    </location>
</feature>
<dbReference type="SUPFAM" id="SSF118215">
    <property type="entry name" value="Proton glutamate symport protein"/>
    <property type="match status" value="1"/>
</dbReference>
<feature type="transmembrane region" description="Helical" evidence="7">
    <location>
        <begin position="267"/>
        <end position="285"/>
    </location>
</feature>
<dbReference type="PANTHER" id="PTHR42865:SF7">
    <property type="entry name" value="PROTON_GLUTAMATE-ASPARTATE SYMPORTER"/>
    <property type="match status" value="1"/>
</dbReference>
<feature type="transmembrane region" description="Helical" evidence="7">
    <location>
        <begin position="59"/>
        <end position="77"/>
    </location>
</feature>
<dbReference type="InterPro" id="IPR036458">
    <property type="entry name" value="Na:dicarbo_symporter_sf"/>
</dbReference>
<evidence type="ECO:0000256" key="4">
    <source>
        <dbReference type="ARBA" id="ARBA00022692"/>
    </source>
</evidence>
<feature type="transmembrane region" description="Helical" evidence="7">
    <location>
        <begin position="305"/>
        <end position="334"/>
    </location>
</feature>
<gene>
    <name evidence="8" type="ORF">B7C51_07510</name>
</gene>
<feature type="transmembrane region" description="Helical" evidence="7">
    <location>
        <begin position="346"/>
        <end position="363"/>
    </location>
</feature>
<keyword evidence="5 7" id="KW-1133">Transmembrane helix</keyword>
<dbReference type="GO" id="GO:0015293">
    <property type="term" value="F:symporter activity"/>
    <property type="evidence" value="ECO:0007669"/>
    <property type="project" value="UniProtKB-KW"/>
</dbReference>
<organism evidence="8 9">
    <name type="scientific">Paenibacillus larvae subsp. pulvifaciens</name>
    <dbReference type="NCBI Taxonomy" id="1477"/>
    <lineage>
        <taxon>Bacteria</taxon>
        <taxon>Bacillati</taxon>
        <taxon>Bacillota</taxon>
        <taxon>Bacilli</taxon>
        <taxon>Bacillales</taxon>
        <taxon>Paenibacillaceae</taxon>
        <taxon>Paenibacillus</taxon>
    </lineage>
</organism>
<dbReference type="GO" id="GO:0005886">
    <property type="term" value="C:plasma membrane"/>
    <property type="evidence" value="ECO:0007669"/>
    <property type="project" value="UniProtKB-SubCell"/>
</dbReference>
<feature type="transmembrane region" description="Helical" evidence="7">
    <location>
        <begin position="369"/>
        <end position="391"/>
    </location>
</feature>